<accession>A0A8H9YXU0</accession>
<evidence type="ECO:0000313" key="2">
    <source>
        <dbReference type="EMBL" id="MBC3295857.1"/>
    </source>
</evidence>
<dbReference type="AlphaFoldDB" id="A0A8H9YXU0"/>
<organism evidence="2">
    <name type="scientific">Pseudomonas tritici</name>
    <dbReference type="NCBI Taxonomy" id="2745518"/>
    <lineage>
        <taxon>Bacteria</taxon>
        <taxon>Pseudomonadati</taxon>
        <taxon>Pseudomonadota</taxon>
        <taxon>Gammaproteobacteria</taxon>
        <taxon>Pseudomonadales</taxon>
        <taxon>Pseudomonadaceae</taxon>
        <taxon>Pseudomonas</taxon>
    </lineage>
</organism>
<feature type="chain" id="PRO_5034722518" evidence="1">
    <location>
        <begin position="26"/>
        <end position="106"/>
    </location>
</feature>
<reference evidence="2" key="1">
    <citation type="journal article" date="2020" name="Microorganisms">
        <title>Reliable Identification of Environmental Pseudomonas Isolates Using the rpoD Gene.</title>
        <authorList>
            <consortium name="The Broad Institute Genome Sequencing Platform"/>
            <person name="Girard L."/>
            <person name="Lood C."/>
            <person name="Rokni-Zadeh H."/>
            <person name="van Noort V."/>
            <person name="Lavigne R."/>
            <person name="De Mot R."/>
        </authorList>
    </citation>
    <scope>NUCLEOTIDE SEQUENCE [LARGE SCALE GENOMIC DNA]</scope>
    <source>
        <strain evidence="2">SWRI145</strain>
    </source>
</reference>
<name>A0A8H9YXU0_9PSED</name>
<sequence>MVAFSVKMMLGVGMMLSSALIPAFSATVVDGGVIHFRGMIVENPCEITPQKQKFALSCPKDGQTQTTQVSYQDAISGRNVNPDTARVSMKYLNPEKSLAVVQIDYR</sequence>
<dbReference type="EMBL" id="JABWQF010000022">
    <property type="protein sequence ID" value="MBC3295857.1"/>
    <property type="molecule type" value="Genomic_DNA"/>
</dbReference>
<protein>
    <submittedName>
        <fullName evidence="2">Type 1 fimbrial protein</fullName>
    </submittedName>
</protein>
<comment type="caution">
    <text evidence="2">The sequence shown here is derived from an EMBL/GenBank/DDBJ whole genome shotgun (WGS) entry which is preliminary data.</text>
</comment>
<feature type="signal peptide" evidence="1">
    <location>
        <begin position="1"/>
        <end position="25"/>
    </location>
</feature>
<proteinExistence type="predicted"/>
<evidence type="ECO:0000256" key="1">
    <source>
        <dbReference type="SAM" id="SignalP"/>
    </source>
</evidence>
<gene>
    <name evidence="2" type="ORF">HU722_30430</name>
</gene>
<keyword evidence="1" id="KW-0732">Signal</keyword>